<feature type="region of interest" description="Disordered" evidence="1">
    <location>
        <begin position="1"/>
        <end position="162"/>
    </location>
</feature>
<dbReference type="Proteomes" id="UP000440578">
    <property type="component" value="Unassembled WGS sequence"/>
</dbReference>
<reference evidence="2 3" key="1">
    <citation type="submission" date="2019-07" db="EMBL/GenBank/DDBJ databases">
        <title>Draft genome assembly of a fouling barnacle, Amphibalanus amphitrite (Darwin, 1854): The first reference genome for Thecostraca.</title>
        <authorList>
            <person name="Kim W."/>
        </authorList>
    </citation>
    <scope>NUCLEOTIDE SEQUENCE [LARGE SCALE GENOMIC DNA]</scope>
    <source>
        <strain evidence="2">SNU_AA5</strain>
        <tissue evidence="2">Soma without cirri and trophi</tissue>
    </source>
</reference>
<dbReference type="AlphaFoldDB" id="A0A6A4XGG7"/>
<feature type="compositionally biased region" description="Pro residues" evidence="1">
    <location>
        <begin position="60"/>
        <end position="109"/>
    </location>
</feature>
<protein>
    <submittedName>
        <fullName evidence="2">Uncharacterized protein</fullName>
    </submittedName>
</protein>
<name>A0A6A4XGG7_AMPAM</name>
<dbReference type="EMBL" id="VIIS01000065">
    <property type="protein sequence ID" value="KAF0313901.1"/>
    <property type="molecule type" value="Genomic_DNA"/>
</dbReference>
<evidence type="ECO:0000256" key="1">
    <source>
        <dbReference type="SAM" id="MobiDB-lite"/>
    </source>
</evidence>
<keyword evidence="3" id="KW-1185">Reference proteome</keyword>
<organism evidence="2 3">
    <name type="scientific">Amphibalanus amphitrite</name>
    <name type="common">Striped barnacle</name>
    <name type="synonym">Balanus amphitrite</name>
    <dbReference type="NCBI Taxonomy" id="1232801"/>
    <lineage>
        <taxon>Eukaryota</taxon>
        <taxon>Metazoa</taxon>
        <taxon>Ecdysozoa</taxon>
        <taxon>Arthropoda</taxon>
        <taxon>Crustacea</taxon>
        <taxon>Multicrustacea</taxon>
        <taxon>Cirripedia</taxon>
        <taxon>Thoracica</taxon>
        <taxon>Thoracicalcarea</taxon>
        <taxon>Balanomorpha</taxon>
        <taxon>Balanoidea</taxon>
        <taxon>Balanidae</taxon>
        <taxon>Amphibalaninae</taxon>
        <taxon>Amphibalanus</taxon>
    </lineage>
</organism>
<comment type="caution">
    <text evidence="2">The sequence shown here is derived from an EMBL/GenBank/DDBJ whole genome shotgun (WGS) entry which is preliminary data.</text>
</comment>
<sequence>MIWCTTTTTWRRPPLRSLPMRWTQRRGERRWPSLPAAQQLPPPDVRRRSGRRSRLSSLPPVAPLSAPPDPPPSDPRDPPPSAPRGRPDPSPRWVPRVPPRWAPRVPPRWAPRALPVGSPSHPRLCPTLAVARRKRTPLRPLRSRPPPAAGRPSCGRAPRRHL</sequence>
<evidence type="ECO:0000313" key="2">
    <source>
        <dbReference type="EMBL" id="KAF0313901.1"/>
    </source>
</evidence>
<evidence type="ECO:0000313" key="3">
    <source>
        <dbReference type="Proteomes" id="UP000440578"/>
    </source>
</evidence>
<proteinExistence type="predicted"/>
<accession>A0A6A4XGG7</accession>
<gene>
    <name evidence="2" type="ORF">FJT64_015575</name>
</gene>